<organism evidence="1 2">
    <name type="scientific">Knoellia sinensis KCTC 19936</name>
    <dbReference type="NCBI Taxonomy" id="1385520"/>
    <lineage>
        <taxon>Bacteria</taxon>
        <taxon>Bacillati</taxon>
        <taxon>Actinomycetota</taxon>
        <taxon>Actinomycetes</taxon>
        <taxon>Micrococcales</taxon>
        <taxon>Intrasporangiaceae</taxon>
        <taxon>Knoellia</taxon>
    </lineage>
</organism>
<name>A0A0A0J4Q7_9MICO</name>
<dbReference type="RefSeq" id="WP_035916490.1">
    <property type="nucleotide sequence ID" value="NZ_AVPJ01000008.1"/>
</dbReference>
<protein>
    <submittedName>
        <fullName evidence="1">Uncharacterized protein</fullName>
    </submittedName>
</protein>
<reference evidence="1 2" key="1">
    <citation type="submission" date="2013-08" db="EMBL/GenBank/DDBJ databases">
        <title>The genome sequence of Knoellia sinensis.</title>
        <authorList>
            <person name="Zhu W."/>
            <person name="Wang G."/>
        </authorList>
    </citation>
    <scope>NUCLEOTIDE SEQUENCE [LARGE SCALE GENOMIC DNA]</scope>
    <source>
        <strain evidence="1 2">KCTC 19936</strain>
    </source>
</reference>
<dbReference type="EMBL" id="AVPJ01000008">
    <property type="protein sequence ID" value="KGN32193.1"/>
    <property type="molecule type" value="Genomic_DNA"/>
</dbReference>
<dbReference type="STRING" id="1385520.N802_11210"/>
<proteinExistence type="predicted"/>
<dbReference type="OrthoDB" id="5194705at2"/>
<dbReference type="AlphaFoldDB" id="A0A0A0J4Q7"/>
<dbReference type="Proteomes" id="UP000030002">
    <property type="component" value="Unassembled WGS sequence"/>
</dbReference>
<comment type="caution">
    <text evidence="1">The sequence shown here is derived from an EMBL/GenBank/DDBJ whole genome shotgun (WGS) entry which is preliminary data.</text>
</comment>
<accession>A0A0A0J4Q7</accession>
<keyword evidence="2" id="KW-1185">Reference proteome</keyword>
<dbReference type="eggNOG" id="ENOG50322IY">
    <property type="taxonomic scope" value="Bacteria"/>
</dbReference>
<evidence type="ECO:0000313" key="2">
    <source>
        <dbReference type="Proteomes" id="UP000030002"/>
    </source>
</evidence>
<gene>
    <name evidence="1" type="ORF">N802_11210</name>
</gene>
<evidence type="ECO:0000313" key="1">
    <source>
        <dbReference type="EMBL" id="KGN32193.1"/>
    </source>
</evidence>
<sequence>MERGIESRFSEDELSASLESLVKRAGVDAPTALRGVAIETAPWIVLTESEHAVTIGTGTWGAQGPGKDGQVVNLEKEGARWAAVSWGDCPKLRPFVTHGDAWVELSAPDDLDRSSTQIALGVHEVSCSSGRDPRPFLRDPRIIEDDHSVTISWTVEEPTGANNCQGTMPVPQLVRLQEPLGDRVLLDGSYWPARPIDGPR</sequence>